<accession>A0A7X1KPB8</accession>
<dbReference type="AlphaFoldDB" id="A0A7X1KPB8"/>
<sequence length="95" mass="9890">MIALFATLVLPVLFLGSGVLAVTVLVGTWRAHAGTFARLRAELAACEPTRSLVISVVAHQVRPVAVAPGPVRISRRVRTPGAARPAFSLARPAAA</sequence>
<protein>
    <submittedName>
        <fullName evidence="1">Uncharacterized protein</fullName>
    </submittedName>
</protein>
<gene>
    <name evidence="1" type="ORF">H7F53_05490</name>
</gene>
<evidence type="ECO:0000313" key="2">
    <source>
        <dbReference type="Proteomes" id="UP000551327"/>
    </source>
</evidence>
<dbReference type="EMBL" id="JACLAX010000004">
    <property type="protein sequence ID" value="MBC2668591.1"/>
    <property type="molecule type" value="Genomic_DNA"/>
</dbReference>
<evidence type="ECO:0000313" key="1">
    <source>
        <dbReference type="EMBL" id="MBC2668591.1"/>
    </source>
</evidence>
<reference evidence="1 2" key="1">
    <citation type="submission" date="2020-08" db="EMBL/GenBank/DDBJ databases">
        <title>The genome sequence of type strain Novosphingobium piscinae KCTC 42194.</title>
        <authorList>
            <person name="Liu Y."/>
        </authorList>
    </citation>
    <scope>NUCLEOTIDE SEQUENCE [LARGE SCALE GENOMIC DNA]</scope>
    <source>
        <strain evidence="1 2">KCTC 42194</strain>
    </source>
</reference>
<proteinExistence type="predicted"/>
<organism evidence="1 2">
    <name type="scientific">Novosphingobium piscinae</name>
    <dbReference type="NCBI Taxonomy" id="1507448"/>
    <lineage>
        <taxon>Bacteria</taxon>
        <taxon>Pseudomonadati</taxon>
        <taxon>Pseudomonadota</taxon>
        <taxon>Alphaproteobacteria</taxon>
        <taxon>Sphingomonadales</taxon>
        <taxon>Sphingomonadaceae</taxon>
        <taxon>Novosphingobium</taxon>
    </lineage>
</organism>
<name>A0A7X1KPB8_9SPHN</name>
<keyword evidence="2" id="KW-1185">Reference proteome</keyword>
<dbReference type="Proteomes" id="UP000551327">
    <property type="component" value="Unassembled WGS sequence"/>
</dbReference>
<dbReference type="RefSeq" id="WP_185678483.1">
    <property type="nucleotide sequence ID" value="NZ_JACLAX010000004.1"/>
</dbReference>
<comment type="caution">
    <text evidence="1">The sequence shown here is derived from an EMBL/GenBank/DDBJ whole genome shotgun (WGS) entry which is preliminary data.</text>
</comment>